<keyword evidence="1" id="KW-0175">Coiled coil</keyword>
<dbReference type="PANTHER" id="PTHR24559">
    <property type="entry name" value="TRANSPOSON TY3-I GAG-POL POLYPROTEIN"/>
    <property type="match status" value="1"/>
</dbReference>
<protein>
    <submittedName>
        <fullName evidence="3">Retrovirus-related Pol polyprotein from transposon 297</fullName>
    </submittedName>
</protein>
<dbReference type="SUPFAM" id="SSF56672">
    <property type="entry name" value="DNA/RNA polymerases"/>
    <property type="match status" value="1"/>
</dbReference>
<accession>A0A8X6VL96</accession>
<dbReference type="PANTHER" id="PTHR24559:SF454">
    <property type="entry name" value="RIBONUCLEASE H"/>
    <property type="match status" value="1"/>
</dbReference>
<evidence type="ECO:0000313" key="4">
    <source>
        <dbReference type="Proteomes" id="UP000887159"/>
    </source>
</evidence>
<dbReference type="GO" id="GO:0071897">
    <property type="term" value="P:DNA biosynthetic process"/>
    <property type="evidence" value="ECO:0007669"/>
    <property type="project" value="UniProtKB-ARBA"/>
</dbReference>
<dbReference type="CDD" id="cd01647">
    <property type="entry name" value="RT_LTR"/>
    <property type="match status" value="1"/>
</dbReference>
<dbReference type="Gene3D" id="2.40.70.10">
    <property type="entry name" value="Acid Proteases"/>
    <property type="match status" value="1"/>
</dbReference>
<dbReference type="EMBL" id="BMAU01021309">
    <property type="protein sequence ID" value="GFY12038.1"/>
    <property type="molecule type" value="Genomic_DNA"/>
</dbReference>
<reference evidence="3" key="1">
    <citation type="submission" date="2020-08" db="EMBL/GenBank/DDBJ databases">
        <title>Multicomponent nature underlies the extraordinary mechanical properties of spider dragline silk.</title>
        <authorList>
            <person name="Kono N."/>
            <person name="Nakamura H."/>
            <person name="Mori M."/>
            <person name="Yoshida Y."/>
            <person name="Ohtoshi R."/>
            <person name="Malay A.D."/>
            <person name="Moran D.A.P."/>
            <person name="Tomita M."/>
            <person name="Numata K."/>
            <person name="Arakawa K."/>
        </authorList>
    </citation>
    <scope>NUCLEOTIDE SEQUENCE</scope>
</reference>
<dbReference type="InterPro" id="IPR021109">
    <property type="entry name" value="Peptidase_aspartic_dom_sf"/>
</dbReference>
<dbReference type="Gene3D" id="3.10.10.10">
    <property type="entry name" value="HIV Type 1 Reverse Transcriptase, subunit A, domain 1"/>
    <property type="match status" value="1"/>
</dbReference>
<keyword evidence="4" id="KW-1185">Reference proteome</keyword>
<dbReference type="AlphaFoldDB" id="A0A8X6VL96"/>
<evidence type="ECO:0000313" key="3">
    <source>
        <dbReference type="EMBL" id="GFY12038.1"/>
    </source>
</evidence>
<sequence length="394" mass="45094">MSVGYLMLVKIKEIGEILKWYIDQIMVEKIIGVTIRTTVKEISGSRAGIGFKTMIADLTIGDINLEIETKLLRKHCGTRKRRSHLYRKRHNKSIFFYKQVKKSSTRVITAQGAKCRNIGVVELNIRIRDFEKPWLFHVLADLEYPCILGIYFIGGSKIILDFDRKSLAIPDSQINKVVKTVELEKVEIDLSKTKLEEQKRELQDLFNSFQGLFSDKPGLTHVLYHEIDTGDNPPVVSRPYKYDRFKQEILDYHADKMLKEGIIIPIQSPHASPVVLCRKNNGLPPDNPEAYRFAVDYRKLNAITKYLRFPLPLIDDLIMNIPHAGIMSALDLRSGYFQMAVNPSDIVKTAFVTKNGTYAFRRMSFGLSGAAPNSQKAIDIILKPVIGKYKNWEM</sequence>
<dbReference type="InterPro" id="IPR053134">
    <property type="entry name" value="RNA-dir_DNA_polymerase"/>
</dbReference>
<proteinExistence type="predicted"/>
<comment type="caution">
    <text evidence="3">The sequence shown here is derived from an EMBL/GenBank/DDBJ whole genome shotgun (WGS) entry which is preliminary data.</text>
</comment>
<organism evidence="3 4">
    <name type="scientific">Trichonephila clavipes</name>
    <name type="common">Golden silk orbweaver</name>
    <name type="synonym">Nephila clavipes</name>
    <dbReference type="NCBI Taxonomy" id="2585209"/>
    <lineage>
        <taxon>Eukaryota</taxon>
        <taxon>Metazoa</taxon>
        <taxon>Ecdysozoa</taxon>
        <taxon>Arthropoda</taxon>
        <taxon>Chelicerata</taxon>
        <taxon>Arachnida</taxon>
        <taxon>Araneae</taxon>
        <taxon>Araneomorphae</taxon>
        <taxon>Entelegynae</taxon>
        <taxon>Araneoidea</taxon>
        <taxon>Nephilidae</taxon>
        <taxon>Trichonephila</taxon>
    </lineage>
</organism>
<feature type="coiled-coil region" evidence="1">
    <location>
        <begin position="181"/>
        <end position="208"/>
    </location>
</feature>
<gene>
    <name evidence="3" type="primary">pol</name>
    <name evidence="3" type="ORF">TNCV_4975381</name>
</gene>
<feature type="domain" description="Reverse transcriptase" evidence="2">
    <location>
        <begin position="288"/>
        <end position="388"/>
    </location>
</feature>
<dbReference type="InterPro" id="IPR043502">
    <property type="entry name" value="DNA/RNA_pol_sf"/>
</dbReference>
<dbReference type="Pfam" id="PF00078">
    <property type="entry name" value="RVT_1"/>
    <property type="match status" value="1"/>
</dbReference>
<dbReference type="InterPro" id="IPR043128">
    <property type="entry name" value="Rev_trsase/Diguanyl_cyclase"/>
</dbReference>
<dbReference type="Gene3D" id="3.30.70.270">
    <property type="match status" value="1"/>
</dbReference>
<dbReference type="Proteomes" id="UP000887159">
    <property type="component" value="Unassembled WGS sequence"/>
</dbReference>
<name>A0A8X6VL96_TRICX</name>
<evidence type="ECO:0000256" key="1">
    <source>
        <dbReference type="SAM" id="Coils"/>
    </source>
</evidence>
<dbReference type="InterPro" id="IPR000477">
    <property type="entry name" value="RT_dom"/>
</dbReference>
<evidence type="ECO:0000259" key="2">
    <source>
        <dbReference type="Pfam" id="PF00078"/>
    </source>
</evidence>